<keyword evidence="2" id="KW-1185">Reference proteome</keyword>
<gene>
    <name evidence="1" type="ORF">Vadar_021283</name>
</gene>
<reference evidence="1 2" key="1">
    <citation type="journal article" date="2021" name="Hortic Res">
        <title>High-quality reference genome and annotation aids understanding of berry development for evergreen blueberry (Vaccinium darrowii).</title>
        <authorList>
            <person name="Yu J."/>
            <person name="Hulse-Kemp A.M."/>
            <person name="Babiker E."/>
            <person name="Staton M."/>
        </authorList>
    </citation>
    <scope>NUCLEOTIDE SEQUENCE [LARGE SCALE GENOMIC DNA]</scope>
    <source>
        <strain evidence="2">cv. NJ 8807/NJ 8810</strain>
        <tissue evidence="1">Young leaf</tissue>
    </source>
</reference>
<name>A0ACB7XSW9_9ERIC</name>
<evidence type="ECO:0000313" key="2">
    <source>
        <dbReference type="Proteomes" id="UP000828048"/>
    </source>
</evidence>
<organism evidence="1 2">
    <name type="scientific">Vaccinium darrowii</name>
    <dbReference type="NCBI Taxonomy" id="229202"/>
    <lineage>
        <taxon>Eukaryota</taxon>
        <taxon>Viridiplantae</taxon>
        <taxon>Streptophyta</taxon>
        <taxon>Embryophyta</taxon>
        <taxon>Tracheophyta</taxon>
        <taxon>Spermatophyta</taxon>
        <taxon>Magnoliopsida</taxon>
        <taxon>eudicotyledons</taxon>
        <taxon>Gunneridae</taxon>
        <taxon>Pentapetalae</taxon>
        <taxon>asterids</taxon>
        <taxon>Ericales</taxon>
        <taxon>Ericaceae</taxon>
        <taxon>Vaccinioideae</taxon>
        <taxon>Vaccinieae</taxon>
        <taxon>Vaccinium</taxon>
    </lineage>
</organism>
<accession>A0ACB7XSW9</accession>
<dbReference type="EMBL" id="CM037151">
    <property type="protein sequence ID" value="KAH7843844.1"/>
    <property type="molecule type" value="Genomic_DNA"/>
</dbReference>
<comment type="caution">
    <text evidence="1">The sequence shown here is derived from an EMBL/GenBank/DDBJ whole genome shotgun (WGS) entry which is preliminary data.</text>
</comment>
<dbReference type="Proteomes" id="UP000828048">
    <property type="component" value="Chromosome 1"/>
</dbReference>
<proteinExistence type="predicted"/>
<protein>
    <submittedName>
        <fullName evidence="1">Uncharacterized protein</fullName>
    </submittedName>
</protein>
<evidence type="ECO:0000313" key="1">
    <source>
        <dbReference type="EMBL" id="KAH7843844.1"/>
    </source>
</evidence>
<sequence length="115" mass="12286">MANEEVAADQGFYSPVIDFSMGGDIGADKEFSASHGTPQSAAPTTSGKKRKRADDEISKGLTNIVKIIGDFFKDSKTSMAETAYRIGYAPDLSITGRQVKHALKALPLETGKKGF</sequence>